<dbReference type="GO" id="GO:0016887">
    <property type="term" value="F:ATP hydrolysis activity"/>
    <property type="evidence" value="ECO:0007669"/>
    <property type="project" value="InterPro"/>
</dbReference>
<dbReference type="PROSITE" id="PS00211">
    <property type="entry name" value="ABC_TRANSPORTER_1"/>
    <property type="match status" value="1"/>
</dbReference>
<dbReference type="GO" id="GO:0015421">
    <property type="term" value="F:ABC-type oligopeptide transporter activity"/>
    <property type="evidence" value="ECO:0007669"/>
    <property type="project" value="TreeGrafter"/>
</dbReference>
<evidence type="ECO:0000259" key="10">
    <source>
        <dbReference type="PROSITE" id="PS50929"/>
    </source>
</evidence>
<evidence type="ECO:0000256" key="8">
    <source>
        <dbReference type="SAM" id="Phobius"/>
    </source>
</evidence>
<gene>
    <name evidence="11" type="ORF">IAC95_03940</name>
</gene>
<comment type="subcellular location">
    <subcellularLocation>
        <location evidence="1">Cell membrane</location>
        <topology evidence="1">Multi-pass membrane protein</topology>
    </subcellularLocation>
</comment>
<reference evidence="11" key="1">
    <citation type="submission" date="2020-10" db="EMBL/GenBank/DDBJ databases">
        <authorList>
            <person name="Gilroy R."/>
        </authorList>
    </citation>
    <scope>NUCLEOTIDE SEQUENCE</scope>
    <source>
        <strain evidence="11">CHK121-14286</strain>
    </source>
</reference>
<organism evidence="11 12">
    <name type="scientific">Candidatus Fimimonas gallinarum</name>
    <dbReference type="NCBI Taxonomy" id="2840821"/>
    <lineage>
        <taxon>Bacteria</taxon>
        <taxon>Pseudomonadati</taxon>
        <taxon>Myxococcota</taxon>
        <taxon>Myxococcia</taxon>
        <taxon>Myxococcales</taxon>
        <taxon>Cystobacterineae</taxon>
        <taxon>Myxococcaceae</taxon>
        <taxon>Myxococcaceae incertae sedis</taxon>
        <taxon>Candidatus Fimimonas</taxon>
    </lineage>
</organism>
<comment type="caution">
    <text evidence="11">The sequence shown here is derived from an EMBL/GenBank/DDBJ whole genome shotgun (WGS) entry which is preliminary data.</text>
</comment>
<dbReference type="PROSITE" id="PS50893">
    <property type="entry name" value="ABC_TRANSPORTER_2"/>
    <property type="match status" value="1"/>
</dbReference>
<dbReference type="SMART" id="SM00382">
    <property type="entry name" value="AAA"/>
    <property type="match status" value="1"/>
</dbReference>
<evidence type="ECO:0000256" key="4">
    <source>
        <dbReference type="ARBA" id="ARBA00022741"/>
    </source>
</evidence>
<dbReference type="Proteomes" id="UP000824200">
    <property type="component" value="Unassembled WGS sequence"/>
</dbReference>
<dbReference type="GO" id="GO:0005524">
    <property type="term" value="F:ATP binding"/>
    <property type="evidence" value="ECO:0007669"/>
    <property type="project" value="UniProtKB-KW"/>
</dbReference>
<dbReference type="PANTHER" id="PTHR43394:SF1">
    <property type="entry name" value="ATP-BINDING CASSETTE SUB-FAMILY B MEMBER 10, MITOCHONDRIAL"/>
    <property type="match status" value="1"/>
</dbReference>
<keyword evidence="4" id="KW-0547">Nucleotide-binding</keyword>
<dbReference type="CDD" id="cd03254">
    <property type="entry name" value="ABCC_Glucan_exporter_like"/>
    <property type="match status" value="1"/>
</dbReference>
<keyword evidence="3 8" id="KW-0812">Transmembrane</keyword>
<dbReference type="PROSITE" id="PS50929">
    <property type="entry name" value="ABC_TM1F"/>
    <property type="match status" value="1"/>
</dbReference>
<dbReference type="Gene3D" id="1.20.1560.10">
    <property type="entry name" value="ABC transporter type 1, transmembrane domain"/>
    <property type="match status" value="1"/>
</dbReference>
<keyword evidence="5 11" id="KW-0067">ATP-binding</keyword>
<sequence>MPGNKNLGTPRPKNLKNTVGRLIGYLKPYRGRMILVIAFILIQCVCNILATSLLTPLLNGLSTKDGNVQLTGIAALDRLALTDKLSYLYIMVGIIIGVYVISLSVNYALNRIMVGVSTSTIKNLRNSLFQHMQRLPIRVFDNTTHGELMTRYTNDVDTMNEFIARCIPQFISSAITILGVFTAMFILSWKLALVMVGMLAIMLLVVKVLGGKSKNNFVAQQNAVGKLNGYIEELTEGQKVVKAFNHEEIAAAEFDKINTHWQKVSGKANSYANIMGPILNNLSHFFYAGIAIIGALIAISPTTTNPLSYVGIVAAFLLYIRNITMPIQQISQQINLMFMAVAGGERVFQLLDTPVESDEGYVTLVNAIIDKDGNITETAQRTGHWAWKHPHHDGTTTYTELRGDVRFEDVTFGYEENKTVLYNVSLYAKPGQKIAFVGSTGAGKTTITNLINRFYDVPDGKIRFDGININKIKKADLRRSLGMVLQDTHLFTGTVMDNIRYGRLDATDEECVQAAKTANAHQFIKHLPDGYNTLLTRDGENLSQGQRQLIAIARAAVADPPVLILDEATSSIDTRTEWLIEKGMDALMEGRTTFVIAHRLSTVRNSDAIMVLEHGRIIERGDHDDLIAQKGKYYQLYTGMFELS</sequence>
<feature type="transmembrane region" description="Helical" evidence="8">
    <location>
        <begin position="87"/>
        <end position="109"/>
    </location>
</feature>
<evidence type="ECO:0000256" key="1">
    <source>
        <dbReference type="ARBA" id="ARBA00004651"/>
    </source>
</evidence>
<dbReference type="InterPro" id="IPR036640">
    <property type="entry name" value="ABC1_TM_sf"/>
</dbReference>
<dbReference type="Gene3D" id="3.40.50.300">
    <property type="entry name" value="P-loop containing nucleotide triphosphate hydrolases"/>
    <property type="match status" value="1"/>
</dbReference>
<evidence type="ECO:0000256" key="6">
    <source>
        <dbReference type="ARBA" id="ARBA00022989"/>
    </source>
</evidence>
<feature type="transmembrane region" description="Helical" evidence="8">
    <location>
        <begin position="307"/>
        <end position="324"/>
    </location>
</feature>
<evidence type="ECO:0000256" key="5">
    <source>
        <dbReference type="ARBA" id="ARBA00022840"/>
    </source>
</evidence>
<protein>
    <submittedName>
        <fullName evidence="11">ABC transporter ATP-binding protein</fullName>
    </submittedName>
</protein>
<feature type="transmembrane region" description="Helical" evidence="8">
    <location>
        <begin position="33"/>
        <end position="54"/>
    </location>
</feature>
<dbReference type="Pfam" id="PF00005">
    <property type="entry name" value="ABC_tran"/>
    <property type="match status" value="1"/>
</dbReference>
<accession>A0A9D1E486</accession>
<feature type="domain" description="ABC transmembrane type-1" evidence="10">
    <location>
        <begin position="34"/>
        <end position="339"/>
    </location>
</feature>
<name>A0A9D1E486_9BACT</name>
<dbReference type="InterPro" id="IPR039421">
    <property type="entry name" value="Type_1_exporter"/>
</dbReference>
<dbReference type="FunFam" id="3.40.50.300:FF:000287">
    <property type="entry name" value="Multidrug ABC transporter ATP-binding protein"/>
    <property type="match status" value="1"/>
</dbReference>
<evidence type="ECO:0000256" key="3">
    <source>
        <dbReference type="ARBA" id="ARBA00022692"/>
    </source>
</evidence>
<dbReference type="InterPro" id="IPR003593">
    <property type="entry name" value="AAA+_ATPase"/>
</dbReference>
<dbReference type="Pfam" id="PF00664">
    <property type="entry name" value="ABC_membrane"/>
    <property type="match status" value="1"/>
</dbReference>
<evidence type="ECO:0000313" key="12">
    <source>
        <dbReference type="Proteomes" id="UP000824200"/>
    </source>
</evidence>
<dbReference type="InterPro" id="IPR011527">
    <property type="entry name" value="ABC1_TM_dom"/>
</dbReference>
<evidence type="ECO:0000256" key="2">
    <source>
        <dbReference type="ARBA" id="ARBA00022448"/>
    </source>
</evidence>
<keyword evidence="2" id="KW-0813">Transport</keyword>
<proteinExistence type="predicted"/>
<dbReference type="SUPFAM" id="SSF52540">
    <property type="entry name" value="P-loop containing nucleoside triphosphate hydrolases"/>
    <property type="match status" value="1"/>
</dbReference>
<dbReference type="GO" id="GO:0005886">
    <property type="term" value="C:plasma membrane"/>
    <property type="evidence" value="ECO:0007669"/>
    <property type="project" value="UniProtKB-SubCell"/>
</dbReference>
<reference evidence="11" key="2">
    <citation type="journal article" date="2021" name="PeerJ">
        <title>Extensive microbial diversity within the chicken gut microbiome revealed by metagenomics and culture.</title>
        <authorList>
            <person name="Gilroy R."/>
            <person name="Ravi A."/>
            <person name="Getino M."/>
            <person name="Pursley I."/>
            <person name="Horton D.L."/>
            <person name="Alikhan N.F."/>
            <person name="Baker D."/>
            <person name="Gharbi K."/>
            <person name="Hall N."/>
            <person name="Watson M."/>
            <person name="Adriaenssens E.M."/>
            <person name="Foster-Nyarko E."/>
            <person name="Jarju S."/>
            <person name="Secka A."/>
            <person name="Antonio M."/>
            <person name="Oren A."/>
            <person name="Chaudhuri R.R."/>
            <person name="La Ragione R."/>
            <person name="Hildebrand F."/>
            <person name="Pallen M.J."/>
        </authorList>
    </citation>
    <scope>NUCLEOTIDE SEQUENCE</scope>
    <source>
        <strain evidence="11">CHK121-14286</strain>
    </source>
</reference>
<dbReference type="SUPFAM" id="SSF90123">
    <property type="entry name" value="ABC transporter transmembrane region"/>
    <property type="match status" value="1"/>
</dbReference>
<keyword evidence="6 8" id="KW-1133">Transmembrane helix</keyword>
<dbReference type="InterPro" id="IPR003439">
    <property type="entry name" value="ABC_transporter-like_ATP-bd"/>
</dbReference>
<evidence type="ECO:0000259" key="9">
    <source>
        <dbReference type="PROSITE" id="PS50893"/>
    </source>
</evidence>
<feature type="domain" description="ABC transporter" evidence="9">
    <location>
        <begin position="405"/>
        <end position="639"/>
    </location>
</feature>
<evidence type="ECO:0000256" key="7">
    <source>
        <dbReference type="ARBA" id="ARBA00023136"/>
    </source>
</evidence>
<dbReference type="AlphaFoldDB" id="A0A9D1E486"/>
<dbReference type="PANTHER" id="PTHR43394">
    <property type="entry name" value="ATP-DEPENDENT PERMEASE MDL1, MITOCHONDRIAL"/>
    <property type="match status" value="1"/>
</dbReference>
<dbReference type="InterPro" id="IPR017871">
    <property type="entry name" value="ABC_transporter-like_CS"/>
</dbReference>
<feature type="transmembrane region" description="Helical" evidence="8">
    <location>
        <begin position="192"/>
        <end position="210"/>
    </location>
</feature>
<dbReference type="InterPro" id="IPR027417">
    <property type="entry name" value="P-loop_NTPase"/>
</dbReference>
<dbReference type="EMBL" id="DVHL01000032">
    <property type="protein sequence ID" value="HIR66011.1"/>
    <property type="molecule type" value="Genomic_DNA"/>
</dbReference>
<keyword evidence="7 8" id="KW-0472">Membrane</keyword>
<dbReference type="CDD" id="cd18547">
    <property type="entry name" value="ABC_6TM_Tm288_like"/>
    <property type="match status" value="1"/>
</dbReference>
<feature type="transmembrane region" description="Helical" evidence="8">
    <location>
        <begin position="167"/>
        <end position="186"/>
    </location>
</feature>
<evidence type="ECO:0000313" key="11">
    <source>
        <dbReference type="EMBL" id="HIR66011.1"/>
    </source>
</evidence>
<feature type="transmembrane region" description="Helical" evidence="8">
    <location>
        <begin position="284"/>
        <end position="301"/>
    </location>
</feature>